<evidence type="ECO:0000256" key="7">
    <source>
        <dbReference type="SAM" id="MobiDB-lite"/>
    </source>
</evidence>
<reference evidence="9" key="1">
    <citation type="journal article" date="2020" name="Stud. Mycol.">
        <title>101 Dothideomycetes genomes: a test case for predicting lifestyles and emergence of pathogens.</title>
        <authorList>
            <person name="Haridas S."/>
            <person name="Albert R."/>
            <person name="Binder M."/>
            <person name="Bloem J."/>
            <person name="Labutti K."/>
            <person name="Salamov A."/>
            <person name="Andreopoulos B."/>
            <person name="Baker S."/>
            <person name="Barry K."/>
            <person name="Bills G."/>
            <person name="Bluhm B."/>
            <person name="Cannon C."/>
            <person name="Castanera R."/>
            <person name="Culley D."/>
            <person name="Daum C."/>
            <person name="Ezra D."/>
            <person name="Gonzalez J."/>
            <person name="Henrissat B."/>
            <person name="Kuo A."/>
            <person name="Liang C."/>
            <person name="Lipzen A."/>
            <person name="Lutzoni F."/>
            <person name="Magnuson J."/>
            <person name="Mondo S."/>
            <person name="Nolan M."/>
            <person name="Ohm R."/>
            <person name="Pangilinan J."/>
            <person name="Park H.-J."/>
            <person name="Ramirez L."/>
            <person name="Alfaro M."/>
            <person name="Sun H."/>
            <person name="Tritt A."/>
            <person name="Yoshinaga Y."/>
            <person name="Zwiers L.-H."/>
            <person name="Turgeon B."/>
            <person name="Goodwin S."/>
            <person name="Spatafora J."/>
            <person name="Crous P."/>
            <person name="Grigoriev I."/>
        </authorList>
    </citation>
    <scope>NUCLEOTIDE SEQUENCE</scope>
    <source>
        <strain evidence="9">CBS 113818</strain>
    </source>
</reference>
<dbReference type="InterPro" id="IPR047260">
    <property type="entry name" value="ERCC1-like_central_dom"/>
</dbReference>
<sequence>MDNSARAGNAAPNAPSNAPKVQQPTPQALPSRAGPSSILVSPRQKGNPILNNVKSVAWEYSDIPADYVVGATTCALFLSLKYHRLHPEYIYNRIRDLKGQYNLRILLTMVDIENHEEPLKELSKTSLVNNVTVMLCWSAQEAGRYLELFKTFENAAPTSIRAQQSSTYSEKVVEFITVPRSINKTDAVGLVSNFGSIRTAINAGPEEIGLIAGWGEKKVQRWSNAVREPFRIKKAGRRGLDRDDTSATMSRDISMAESDDEATARERVDHAIPLAAEMQRAALTSAVGGSDADKRPDHRPAEDLNIIQSADDEEALREAQADHMVGKQSSAPQPAKRKQAEEDNMSEGVMAALSKLRKHYLDNASLKAARAVSRKLRDNASPALFRSVVACARYDALGAFQKISLDSVLQKYVKEIVFDGSIYDAGLADHEYAYEQQSNEYENLRLFSFWGKRTRWRRYKELYIEQEDLQASGVLLQTISRALDWTTNVTNIVYSPHPHLIPVEEKVVRDLMPRGVKNTGPRHMRARDTRKEHPFRLLIGALYLSRYTGIRELRIEALRGEQPGTPFTFADFDFPDTVSFQAGKHLFQNLERCELNITCWSREVDIDINRKTANLSKMLFAAEQLRHLNLHVHDLQRANHALMAMHLSSDNNKISSLGLQNTWPKLRSLSLGGFFAEGEQLLDLIRRHRCTLTSLLFRRCSLFQGTWADIVDEVVYGTSMLPFILDSVNETTGMTQSNTDMEEWRYEGHIEVTKDGERNFVDVNPAKMSVYHVRNM</sequence>
<dbReference type="CDD" id="cd22325">
    <property type="entry name" value="ERCC1_C-like"/>
    <property type="match status" value="1"/>
</dbReference>
<feature type="region of interest" description="Disordered" evidence="7">
    <location>
        <begin position="237"/>
        <end position="264"/>
    </location>
</feature>
<name>A0A6A7AKW9_9PLEO</name>
<dbReference type="AlphaFoldDB" id="A0A6A7AKW9"/>
<dbReference type="FunFam" id="3.40.50.10130:FF:000001">
    <property type="entry name" value="DNA excision repair protein ERCC-1"/>
    <property type="match status" value="1"/>
</dbReference>
<evidence type="ECO:0000313" key="10">
    <source>
        <dbReference type="Proteomes" id="UP000799424"/>
    </source>
</evidence>
<evidence type="ECO:0000256" key="3">
    <source>
        <dbReference type="ARBA" id="ARBA00022763"/>
    </source>
</evidence>
<dbReference type="SUPFAM" id="SSF47781">
    <property type="entry name" value="RuvA domain 2-like"/>
    <property type="match status" value="1"/>
</dbReference>
<evidence type="ECO:0000256" key="5">
    <source>
        <dbReference type="ARBA" id="ARBA00023204"/>
    </source>
</evidence>
<keyword evidence="10" id="KW-1185">Reference proteome</keyword>
<feature type="compositionally biased region" description="Low complexity" evidence="7">
    <location>
        <begin position="1"/>
        <end position="19"/>
    </location>
</feature>
<dbReference type="InterPro" id="IPR004579">
    <property type="entry name" value="ERCC1/RAD10/SWI10"/>
</dbReference>
<dbReference type="Gene3D" id="1.10.150.20">
    <property type="entry name" value="5' to 3' exonuclease, C-terminal subdomain"/>
    <property type="match status" value="1"/>
</dbReference>
<feature type="region of interest" description="Disordered" evidence="7">
    <location>
        <begin position="1"/>
        <end position="43"/>
    </location>
</feature>
<dbReference type="GO" id="GO:0070914">
    <property type="term" value="P:UV-damage excision repair"/>
    <property type="evidence" value="ECO:0007669"/>
    <property type="project" value="TreeGrafter"/>
</dbReference>
<comment type="similarity">
    <text evidence="2">Belongs to the ERCC1/RAD10/SWI10 family.</text>
</comment>
<evidence type="ECO:0000256" key="2">
    <source>
        <dbReference type="ARBA" id="ARBA00008283"/>
    </source>
</evidence>
<dbReference type="PANTHER" id="PTHR12749:SF0">
    <property type="entry name" value="DNA EXCISION REPAIR PROTEIN ERCC-1"/>
    <property type="match status" value="1"/>
</dbReference>
<dbReference type="GO" id="GO:0003684">
    <property type="term" value="F:damaged DNA binding"/>
    <property type="evidence" value="ECO:0007669"/>
    <property type="project" value="InterPro"/>
</dbReference>
<dbReference type="GO" id="GO:0006302">
    <property type="term" value="P:double-strand break repair"/>
    <property type="evidence" value="ECO:0007669"/>
    <property type="project" value="UniProtKB-ARBA"/>
</dbReference>
<keyword evidence="4" id="KW-0238">DNA-binding</keyword>
<dbReference type="Proteomes" id="UP000799424">
    <property type="component" value="Unassembled WGS sequence"/>
</dbReference>
<proteinExistence type="inferred from homology"/>
<accession>A0A6A7AKW9</accession>
<evidence type="ECO:0000256" key="1">
    <source>
        <dbReference type="ARBA" id="ARBA00004123"/>
    </source>
</evidence>
<evidence type="ECO:0000256" key="4">
    <source>
        <dbReference type="ARBA" id="ARBA00023125"/>
    </source>
</evidence>
<dbReference type="Pfam" id="PF03834">
    <property type="entry name" value="Rad10"/>
    <property type="match status" value="1"/>
</dbReference>
<dbReference type="GO" id="GO:0003697">
    <property type="term" value="F:single-stranded DNA binding"/>
    <property type="evidence" value="ECO:0007669"/>
    <property type="project" value="TreeGrafter"/>
</dbReference>
<dbReference type="NCBIfam" id="TIGR00597">
    <property type="entry name" value="rad10"/>
    <property type="match status" value="1"/>
</dbReference>
<evidence type="ECO:0000259" key="8">
    <source>
        <dbReference type="Pfam" id="PF03834"/>
    </source>
</evidence>
<dbReference type="PANTHER" id="PTHR12749">
    <property type="entry name" value="EXCISION REPAIR CROSS-COMPLEMENTING 1 ERCC1"/>
    <property type="match status" value="1"/>
</dbReference>
<dbReference type="OrthoDB" id="10262814at2759"/>
<evidence type="ECO:0000256" key="6">
    <source>
        <dbReference type="ARBA" id="ARBA00023242"/>
    </source>
</evidence>
<organism evidence="9 10">
    <name type="scientific">Ophiobolus disseminans</name>
    <dbReference type="NCBI Taxonomy" id="1469910"/>
    <lineage>
        <taxon>Eukaryota</taxon>
        <taxon>Fungi</taxon>
        <taxon>Dikarya</taxon>
        <taxon>Ascomycota</taxon>
        <taxon>Pezizomycotina</taxon>
        <taxon>Dothideomycetes</taxon>
        <taxon>Pleosporomycetidae</taxon>
        <taxon>Pleosporales</taxon>
        <taxon>Pleosporineae</taxon>
        <taxon>Phaeosphaeriaceae</taxon>
        <taxon>Ophiobolus</taxon>
    </lineage>
</organism>
<feature type="domain" description="ERCC1-like central" evidence="8">
    <location>
        <begin position="37"/>
        <end position="150"/>
    </location>
</feature>
<evidence type="ECO:0000313" key="9">
    <source>
        <dbReference type="EMBL" id="KAF2833245.1"/>
    </source>
</evidence>
<dbReference type="GO" id="GO:0070522">
    <property type="term" value="C:ERCC4-ERCC1 complex"/>
    <property type="evidence" value="ECO:0007669"/>
    <property type="project" value="TreeGrafter"/>
</dbReference>
<gene>
    <name evidence="9" type="ORF">CC86DRAFT_338446</name>
</gene>
<dbReference type="InterPro" id="IPR010994">
    <property type="entry name" value="RuvA_2-like"/>
</dbReference>
<keyword evidence="6" id="KW-0539">Nucleus</keyword>
<protein>
    <recommendedName>
        <fullName evidence="8">ERCC1-like central domain-containing protein</fullName>
    </recommendedName>
</protein>
<feature type="compositionally biased region" description="Basic and acidic residues" evidence="7">
    <location>
        <begin position="316"/>
        <end position="325"/>
    </location>
</feature>
<dbReference type="Gene3D" id="3.40.50.10130">
    <property type="match status" value="1"/>
</dbReference>
<dbReference type="InterPro" id="IPR011335">
    <property type="entry name" value="Restrct_endonuc-II-like"/>
</dbReference>
<dbReference type="GO" id="GO:0006312">
    <property type="term" value="P:mitotic recombination"/>
    <property type="evidence" value="ECO:0007669"/>
    <property type="project" value="TreeGrafter"/>
</dbReference>
<dbReference type="GO" id="GO:0000110">
    <property type="term" value="C:nucleotide-excision repair factor 1 complex"/>
    <property type="evidence" value="ECO:0007669"/>
    <property type="project" value="TreeGrafter"/>
</dbReference>
<comment type="subcellular location">
    <subcellularLocation>
        <location evidence="1">Nucleus</location>
    </subcellularLocation>
</comment>
<keyword evidence="5" id="KW-0234">DNA repair</keyword>
<dbReference type="SUPFAM" id="SSF52980">
    <property type="entry name" value="Restriction endonuclease-like"/>
    <property type="match status" value="1"/>
</dbReference>
<dbReference type="EMBL" id="MU006216">
    <property type="protein sequence ID" value="KAF2833245.1"/>
    <property type="molecule type" value="Genomic_DNA"/>
</dbReference>
<feature type="region of interest" description="Disordered" evidence="7">
    <location>
        <begin position="315"/>
        <end position="344"/>
    </location>
</feature>
<keyword evidence="3" id="KW-0227">DNA damage</keyword>
<dbReference type="SUPFAM" id="SSF52047">
    <property type="entry name" value="RNI-like"/>
    <property type="match status" value="1"/>
</dbReference>